<evidence type="ECO:0000313" key="14">
    <source>
        <dbReference type="Proteomes" id="UP000245839"/>
    </source>
</evidence>
<feature type="active site" evidence="9">
    <location>
        <position position="256"/>
    </location>
</feature>
<evidence type="ECO:0000259" key="11">
    <source>
        <dbReference type="PROSITE" id="PS51900"/>
    </source>
</evidence>
<evidence type="ECO:0000256" key="2">
    <source>
        <dbReference type="ARBA" id="ARBA00022490"/>
    </source>
</evidence>
<feature type="active site" evidence="9">
    <location>
        <position position="279"/>
    </location>
</feature>
<dbReference type="GO" id="GO:0006313">
    <property type="term" value="P:DNA transposition"/>
    <property type="evidence" value="ECO:0007669"/>
    <property type="project" value="UniProtKB-UniRule"/>
</dbReference>
<keyword evidence="2 9" id="KW-0963">Cytoplasm</keyword>
<evidence type="ECO:0000313" key="13">
    <source>
        <dbReference type="EMBL" id="SSA38325.1"/>
    </source>
</evidence>
<comment type="subcellular location">
    <subcellularLocation>
        <location evidence="1 9">Cytoplasm</location>
    </subcellularLocation>
</comment>
<feature type="active site" description="O-(3'-phospho-DNA)-tyrosine intermediate" evidence="9">
    <location>
        <position position="288"/>
    </location>
</feature>
<dbReference type="Gene3D" id="1.10.150.130">
    <property type="match status" value="1"/>
</dbReference>
<dbReference type="GO" id="GO:0009037">
    <property type="term" value="F:tyrosine-based site-specific recombinase activity"/>
    <property type="evidence" value="ECO:0007669"/>
    <property type="project" value="UniProtKB-UniRule"/>
</dbReference>
<dbReference type="Proteomes" id="UP000245839">
    <property type="component" value="Unassembled WGS sequence"/>
</dbReference>
<organism evidence="13 15">
    <name type="scientific">Jannaschia seohaensis</name>
    <dbReference type="NCBI Taxonomy" id="475081"/>
    <lineage>
        <taxon>Bacteria</taxon>
        <taxon>Pseudomonadati</taxon>
        <taxon>Pseudomonadota</taxon>
        <taxon>Alphaproteobacteria</taxon>
        <taxon>Rhodobacterales</taxon>
        <taxon>Roseobacteraceae</taxon>
        <taxon>Jannaschia</taxon>
    </lineage>
</organism>
<feature type="domain" description="Tyr recombinase" evidence="10">
    <location>
        <begin position="119"/>
        <end position="301"/>
    </location>
</feature>
<dbReference type="InterPro" id="IPR004107">
    <property type="entry name" value="Integrase_SAM-like_N"/>
</dbReference>
<gene>
    <name evidence="9" type="primary">xerC</name>
    <name evidence="12" type="ORF">BCF38_101456</name>
    <name evidence="13" type="ORF">SAMN05421539_101456</name>
</gene>
<reference evidence="13 15" key="1">
    <citation type="submission" date="2016-10" db="EMBL/GenBank/DDBJ databases">
        <authorList>
            <person name="Cai Z."/>
        </authorList>
    </citation>
    <scope>NUCLEOTIDE SEQUENCE [LARGE SCALE GENOMIC DNA]</scope>
    <source>
        <strain evidence="13 15">DSM 25227</strain>
    </source>
</reference>
<dbReference type="Pfam" id="PF02899">
    <property type="entry name" value="Phage_int_SAM_1"/>
    <property type="match status" value="1"/>
</dbReference>
<dbReference type="GO" id="GO:0007059">
    <property type="term" value="P:chromosome segregation"/>
    <property type="evidence" value="ECO:0007669"/>
    <property type="project" value="UniProtKB-UniRule"/>
</dbReference>
<evidence type="ECO:0000256" key="4">
    <source>
        <dbReference type="ARBA" id="ARBA00022829"/>
    </source>
</evidence>
<evidence type="ECO:0000256" key="5">
    <source>
        <dbReference type="ARBA" id="ARBA00022908"/>
    </source>
</evidence>
<dbReference type="SUPFAM" id="SSF56349">
    <property type="entry name" value="DNA breaking-rejoining enzymes"/>
    <property type="match status" value="1"/>
</dbReference>
<dbReference type="InterPro" id="IPR050090">
    <property type="entry name" value="Tyrosine_recombinase_XerCD"/>
</dbReference>
<keyword evidence="3 9" id="KW-0132">Cell division</keyword>
<evidence type="ECO:0000256" key="8">
    <source>
        <dbReference type="ARBA" id="ARBA00023306"/>
    </source>
</evidence>
<keyword evidence="6 9" id="KW-0238">DNA-binding</keyword>
<comment type="similarity">
    <text evidence="9">Belongs to the 'phage' integrase family. XerC subfamily.</text>
</comment>
<dbReference type="PANTHER" id="PTHR30349">
    <property type="entry name" value="PHAGE INTEGRASE-RELATED"/>
    <property type="match status" value="1"/>
</dbReference>
<feature type="active site" evidence="9">
    <location>
        <position position="185"/>
    </location>
</feature>
<dbReference type="GO" id="GO:0051301">
    <property type="term" value="P:cell division"/>
    <property type="evidence" value="ECO:0007669"/>
    <property type="project" value="UniProtKB-KW"/>
</dbReference>
<evidence type="ECO:0000313" key="15">
    <source>
        <dbReference type="Proteomes" id="UP000251571"/>
    </source>
</evidence>
<keyword evidence="4 9" id="KW-0159">Chromosome partition</keyword>
<dbReference type="EMBL" id="UETC01000001">
    <property type="protein sequence ID" value="SSA38325.1"/>
    <property type="molecule type" value="Genomic_DNA"/>
</dbReference>
<accession>A0A2Y9A240</accession>
<feature type="domain" description="Core-binding (CB)" evidence="11">
    <location>
        <begin position="7"/>
        <end position="98"/>
    </location>
</feature>
<keyword evidence="14" id="KW-1185">Reference proteome</keyword>
<dbReference type="EMBL" id="QGDJ01000001">
    <property type="protein sequence ID" value="PWJ22047.1"/>
    <property type="molecule type" value="Genomic_DNA"/>
</dbReference>
<keyword evidence="8 9" id="KW-0131">Cell cycle</keyword>
<name>A0A2Y9A240_9RHOB</name>
<protein>
    <recommendedName>
        <fullName evidence="9">Tyrosine recombinase XerC</fullName>
    </recommendedName>
</protein>
<evidence type="ECO:0000256" key="1">
    <source>
        <dbReference type="ARBA" id="ARBA00004496"/>
    </source>
</evidence>
<dbReference type="SUPFAM" id="SSF47823">
    <property type="entry name" value="lambda integrase-like, N-terminal domain"/>
    <property type="match status" value="1"/>
</dbReference>
<proteinExistence type="inferred from homology"/>
<evidence type="ECO:0000256" key="7">
    <source>
        <dbReference type="ARBA" id="ARBA00023172"/>
    </source>
</evidence>
<dbReference type="InterPro" id="IPR044068">
    <property type="entry name" value="CB"/>
</dbReference>
<keyword evidence="7 9" id="KW-0233">DNA recombination</keyword>
<dbReference type="PROSITE" id="PS51898">
    <property type="entry name" value="TYR_RECOMBINASE"/>
    <property type="match status" value="1"/>
</dbReference>
<evidence type="ECO:0000259" key="10">
    <source>
        <dbReference type="PROSITE" id="PS51898"/>
    </source>
</evidence>
<dbReference type="InterPro" id="IPR013762">
    <property type="entry name" value="Integrase-like_cat_sf"/>
</dbReference>
<dbReference type="RefSeq" id="WP_109562640.1">
    <property type="nucleotide sequence ID" value="NZ_QGDJ01000001.1"/>
</dbReference>
<evidence type="ECO:0000256" key="6">
    <source>
        <dbReference type="ARBA" id="ARBA00023125"/>
    </source>
</evidence>
<dbReference type="InterPro" id="IPR010998">
    <property type="entry name" value="Integrase_recombinase_N"/>
</dbReference>
<comment type="function">
    <text evidence="9">Site-specific tyrosine recombinase, which acts by catalyzing the cutting and rejoining of the recombining DNA molecules. The XerC-XerD complex is essential to convert dimers of the bacterial chromosome into monomers to permit their segregation at cell division. It also contributes to the segregational stability of plasmids.</text>
</comment>
<dbReference type="PANTHER" id="PTHR30349:SF90">
    <property type="entry name" value="TYROSINE RECOMBINASE XERD"/>
    <property type="match status" value="1"/>
</dbReference>
<dbReference type="InterPro" id="IPR023009">
    <property type="entry name" value="Tyrosine_recombinase_XerC/XerD"/>
</dbReference>
<feature type="active site" evidence="9">
    <location>
        <position position="253"/>
    </location>
</feature>
<evidence type="ECO:0000313" key="12">
    <source>
        <dbReference type="EMBL" id="PWJ22047.1"/>
    </source>
</evidence>
<dbReference type="GO" id="GO:0005737">
    <property type="term" value="C:cytoplasm"/>
    <property type="evidence" value="ECO:0007669"/>
    <property type="project" value="UniProtKB-SubCell"/>
</dbReference>
<dbReference type="PROSITE" id="PS51900">
    <property type="entry name" value="CB"/>
    <property type="match status" value="1"/>
</dbReference>
<sequence length="308" mass="32989">MTIETSPGARDALRAWIDHLRALDGAAEATCTAYARDVTGFLAFQAEHRGGPMGLAEIGRLGTPEMRAWMAAERMRGTGARSVARRLSAVKGFVRWLSEREGFDPTAILSTRAPKFRKPLPRPLPAPAAKDLIETVAMQHETPWVAARDVAVVTVLYGCGLRISEGLGLKGRDAPLPATLRIRGKGGKERLVPVLPAARAAVDRYAALCPHDLTPDGPLFRGVRGGALHPALVADAMARARMQLGLPSTATPHALRHSFATHLLEAGGDLRAIQELLGHASLSTTQAYTAVDAVHLMETYAKAHPHGR</sequence>
<comment type="subunit">
    <text evidence="9">Forms a cyclic heterotetrameric complex composed of two molecules of XerC and two molecules of XerD.</text>
</comment>
<evidence type="ECO:0000256" key="9">
    <source>
        <dbReference type="HAMAP-Rule" id="MF_01808"/>
    </source>
</evidence>
<dbReference type="AlphaFoldDB" id="A0A2Y9A240"/>
<dbReference type="Proteomes" id="UP000251571">
    <property type="component" value="Unassembled WGS sequence"/>
</dbReference>
<reference evidence="12 14" key="2">
    <citation type="submission" date="2018-03" db="EMBL/GenBank/DDBJ databases">
        <title>Genomic Encyclopedia of Archaeal and Bacterial Type Strains, Phase II (KMG-II): from individual species to whole genera.</title>
        <authorList>
            <person name="Goeker M."/>
        </authorList>
    </citation>
    <scope>NUCLEOTIDE SEQUENCE [LARGE SCALE GENOMIC DNA]</scope>
    <source>
        <strain evidence="12 14">DSM 25227</strain>
    </source>
</reference>
<dbReference type="InterPro" id="IPR002104">
    <property type="entry name" value="Integrase_catalytic"/>
</dbReference>
<dbReference type="GO" id="GO:0003677">
    <property type="term" value="F:DNA binding"/>
    <property type="evidence" value="ECO:0007669"/>
    <property type="project" value="UniProtKB-UniRule"/>
</dbReference>
<keyword evidence="5 9" id="KW-0229">DNA integration</keyword>
<dbReference type="InterPro" id="IPR011010">
    <property type="entry name" value="DNA_brk_join_enz"/>
</dbReference>
<evidence type="ECO:0000256" key="3">
    <source>
        <dbReference type="ARBA" id="ARBA00022618"/>
    </source>
</evidence>
<dbReference type="HAMAP" id="MF_01808">
    <property type="entry name" value="Recomb_XerC_XerD"/>
    <property type="match status" value="1"/>
</dbReference>
<dbReference type="Gene3D" id="1.10.443.10">
    <property type="entry name" value="Intergrase catalytic core"/>
    <property type="match status" value="1"/>
</dbReference>
<feature type="active site" evidence="9">
    <location>
        <position position="162"/>
    </location>
</feature>
<dbReference type="Pfam" id="PF00589">
    <property type="entry name" value="Phage_integrase"/>
    <property type="match status" value="1"/>
</dbReference>